<dbReference type="EMBL" id="JAKELL010000114">
    <property type="protein sequence ID" value="KAH8981524.1"/>
    <property type="molecule type" value="Genomic_DNA"/>
</dbReference>
<keyword evidence="1" id="KW-0808">Transferase</keyword>
<dbReference type="InterPro" id="IPR020615">
    <property type="entry name" value="Thiolase_acyl_enz_int_AS"/>
</dbReference>
<evidence type="ECO:0000313" key="2">
    <source>
        <dbReference type="EMBL" id="KAH8981524.1"/>
    </source>
</evidence>
<evidence type="ECO:0000256" key="1">
    <source>
        <dbReference type="ARBA" id="ARBA00022679"/>
    </source>
</evidence>
<dbReference type="Gene3D" id="3.40.47.10">
    <property type="match status" value="1"/>
</dbReference>
<accession>A0AAD4Q8S7</accession>
<sequence length="94" mass="9585">MGLEAVTKALLDAGSRQAALYQHRLAGILITNVNNNCSTGSIAVVHAAALVHEGDAHCALALGFERMAPGALGTIPAFPDRPNPMGPLLGVCLA</sequence>
<name>A0AAD4Q8S7_9AGAM</name>
<keyword evidence="3" id="KW-1185">Reference proteome</keyword>
<dbReference type="SUPFAM" id="SSF53901">
    <property type="entry name" value="Thiolase-like"/>
    <property type="match status" value="1"/>
</dbReference>
<dbReference type="AlphaFoldDB" id="A0AAD4Q8S7"/>
<comment type="caution">
    <text evidence="2">The sequence shown here is derived from an EMBL/GenBank/DDBJ whole genome shotgun (WGS) entry which is preliminary data.</text>
</comment>
<organism evidence="2 3">
    <name type="scientific">Lactarius akahatsu</name>
    <dbReference type="NCBI Taxonomy" id="416441"/>
    <lineage>
        <taxon>Eukaryota</taxon>
        <taxon>Fungi</taxon>
        <taxon>Dikarya</taxon>
        <taxon>Basidiomycota</taxon>
        <taxon>Agaricomycotina</taxon>
        <taxon>Agaricomycetes</taxon>
        <taxon>Russulales</taxon>
        <taxon>Russulaceae</taxon>
        <taxon>Lactarius</taxon>
    </lineage>
</organism>
<gene>
    <name evidence="2" type="ORF">EDB92DRAFT_1952998</name>
</gene>
<dbReference type="Proteomes" id="UP001201163">
    <property type="component" value="Unassembled WGS sequence"/>
</dbReference>
<proteinExistence type="predicted"/>
<reference evidence="2" key="1">
    <citation type="submission" date="2022-01" db="EMBL/GenBank/DDBJ databases">
        <title>Comparative genomics reveals a dynamic genome evolution in the ectomycorrhizal milk-cap (Lactarius) mushrooms.</title>
        <authorList>
            <consortium name="DOE Joint Genome Institute"/>
            <person name="Lebreton A."/>
            <person name="Tang N."/>
            <person name="Kuo A."/>
            <person name="LaButti K."/>
            <person name="Drula E."/>
            <person name="Barry K."/>
            <person name="Clum A."/>
            <person name="Lipzen A."/>
            <person name="Mousain D."/>
            <person name="Ng V."/>
            <person name="Wang R."/>
            <person name="Wang X."/>
            <person name="Dai Y."/>
            <person name="Henrissat B."/>
            <person name="Grigoriev I.V."/>
            <person name="Guerin-Laguette A."/>
            <person name="Yu F."/>
            <person name="Martin F.M."/>
        </authorList>
    </citation>
    <scope>NUCLEOTIDE SEQUENCE</scope>
    <source>
        <strain evidence="2">QP</strain>
    </source>
</reference>
<protein>
    <recommendedName>
        <fullName evidence="4">Thiolase</fullName>
    </recommendedName>
</protein>
<evidence type="ECO:0000313" key="3">
    <source>
        <dbReference type="Proteomes" id="UP001201163"/>
    </source>
</evidence>
<evidence type="ECO:0008006" key="4">
    <source>
        <dbReference type="Google" id="ProtNLM"/>
    </source>
</evidence>
<dbReference type="InterPro" id="IPR016039">
    <property type="entry name" value="Thiolase-like"/>
</dbReference>
<dbReference type="PROSITE" id="PS00098">
    <property type="entry name" value="THIOLASE_1"/>
    <property type="match status" value="1"/>
</dbReference>
<dbReference type="GO" id="GO:0016747">
    <property type="term" value="F:acyltransferase activity, transferring groups other than amino-acyl groups"/>
    <property type="evidence" value="ECO:0007669"/>
    <property type="project" value="InterPro"/>
</dbReference>